<keyword evidence="2" id="KW-1185">Reference proteome</keyword>
<dbReference type="PANTHER" id="PTHR39203:SF1">
    <property type="entry name" value="CYTOPLASMIC PROTEIN"/>
    <property type="match status" value="1"/>
</dbReference>
<dbReference type="InterPro" id="IPR015947">
    <property type="entry name" value="PUA-like_sf"/>
</dbReference>
<accession>A0A6I3JCB9</accession>
<protein>
    <submittedName>
        <fullName evidence="1">ASCH domain-containing protein</fullName>
    </submittedName>
</protein>
<proteinExistence type="predicted"/>
<dbReference type="InterPro" id="IPR009326">
    <property type="entry name" value="DUF984"/>
</dbReference>
<dbReference type="Gene3D" id="3.10.400.10">
    <property type="entry name" value="Sulfate adenylyltransferase"/>
    <property type="match status" value="1"/>
</dbReference>
<dbReference type="PANTHER" id="PTHR39203">
    <property type="entry name" value="CYTOPLASMIC PROTEIN-RELATED"/>
    <property type="match status" value="1"/>
</dbReference>
<dbReference type="SMART" id="SM01022">
    <property type="entry name" value="ASCH"/>
    <property type="match status" value="1"/>
</dbReference>
<sequence length="134" mass="14532">MTWPRVGGLRALELGTPGALRAELNRLVLAGDKQATAGLLSEYDEEGEELEHVGERLALVDDDGAHVGTVEVTGVEVTPFDGVPWSFAQAEGEGDADLADWRAGHRRYWERVGTPVEDQTPIVCLRFRLVGPPA</sequence>
<dbReference type="AlphaFoldDB" id="A0A6I3JCB9"/>
<dbReference type="SUPFAM" id="SSF88697">
    <property type="entry name" value="PUA domain-like"/>
    <property type="match status" value="1"/>
</dbReference>
<name>A0A6I3JCB9_9ACTN</name>
<dbReference type="Pfam" id="PF04266">
    <property type="entry name" value="ASCH"/>
    <property type="match status" value="1"/>
</dbReference>
<comment type="caution">
    <text evidence="1">The sequence shown here is derived from an EMBL/GenBank/DDBJ whole genome shotgun (WGS) entry which is preliminary data.</text>
</comment>
<dbReference type="InterPro" id="IPR007374">
    <property type="entry name" value="ASCH_domain"/>
</dbReference>
<organism evidence="1 2">
    <name type="scientific">Nocardioides marmotae</name>
    <dbReference type="NCBI Taxonomy" id="2663857"/>
    <lineage>
        <taxon>Bacteria</taxon>
        <taxon>Bacillati</taxon>
        <taxon>Actinomycetota</taxon>
        <taxon>Actinomycetes</taxon>
        <taxon>Propionibacteriales</taxon>
        <taxon>Nocardioidaceae</taxon>
        <taxon>Nocardioides</taxon>
    </lineage>
</organism>
<evidence type="ECO:0000313" key="2">
    <source>
        <dbReference type="Proteomes" id="UP000433406"/>
    </source>
</evidence>
<dbReference type="Proteomes" id="UP000433406">
    <property type="component" value="Unassembled WGS sequence"/>
</dbReference>
<reference evidence="1 2" key="1">
    <citation type="submission" date="2019-10" db="EMBL/GenBank/DDBJ databases">
        <title>Nocardioides novel species isolated from the excrement of Marmot.</title>
        <authorList>
            <person name="Zhang G."/>
        </authorList>
    </citation>
    <scope>NUCLEOTIDE SEQUENCE [LARGE SCALE GENOMIC DNA]</scope>
    <source>
        <strain evidence="2">zg-579</strain>
    </source>
</reference>
<evidence type="ECO:0000313" key="1">
    <source>
        <dbReference type="EMBL" id="MTB95731.1"/>
    </source>
</evidence>
<gene>
    <name evidence="1" type="ORF">GGQ22_11600</name>
</gene>
<dbReference type="EMBL" id="WLCI01000012">
    <property type="protein sequence ID" value="MTB95731.1"/>
    <property type="molecule type" value="Genomic_DNA"/>
</dbReference>